<evidence type="ECO:0000256" key="16">
    <source>
        <dbReference type="SAM" id="SignalP"/>
    </source>
</evidence>
<keyword evidence="10" id="KW-1015">Disulfide bond</keyword>
<evidence type="ECO:0000313" key="18">
    <source>
        <dbReference type="EMBL" id="KAK8120824.1"/>
    </source>
</evidence>
<evidence type="ECO:0000256" key="9">
    <source>
        <dbReference type="ARBA" id="ARBA00023033"/>
    </source>
</evidence>
<keyword evidence="4" id="KW-0479">Metal-binding</keyword>
<dbReference type="EMBL" id="JAQQWP010000004">
    <property type="protein sequence ID" value="KAK8120824.1"/>
    <property type="molecule type" value="Genomic_DNA"/>
</dbReference>
<keyword evidence="5 16" id="KW-0732">Signal</keyword>
<evidence type="ECO:0000256" key="15">
    <source>
        <dbReference type="ARBA" id="ARBA00047174"/>
    </source>
</evidence>
<proteinExistence type="inferred from homology"/>
<evidence type="ECO:0000256" key="8">
    <source>
        <dbReference type="ARBA" id="ARBA00023008"/>
    </source>
</evidence>
<comment type="catalytic activity">
    <reaction evidence="14">
        <text>[(1-&gt;4)-beta-D-glucosyl]n+m + reduced acceptor + O2 = 4-dehydro-beta-D-glucosyl-[(1-&gt;4)-beta-D-glucosyl]n-1 + [(1-&gt;4)-beta-D-glucosyl]m + acceptor + H2O.</text>
        <dbReference type="EC" id="1.14.99.56"/>
    </reaction>
</comment>
<evidence type="ECO:0000256" key="12">
    <source>
        <dbReference type="ARBA" id="ARBA00023326"/>
    </source>
</evidence>
<protein>
    <recommendedName>
        <fullName evidence="15">lytic cellulose monooxygenase (C4-dehydrogenating)</fullName>
        <ecNumber evidence="15">1.14.99.56</ecNumber>
    </recommendedName>
</protein>
<keyword evidence="7" id="KW-0560">Oxidoreductase</keyword>
<dbReference type="InterPro" id="IPR049892">
    <property type="entry name" value="AA9"/>
</dbReference>
<keyword evidence="3" id="KW-0964">Secreted</keyword>
<keyword evidence="19" id="KW-1185">Reference proteome</keyword>
<evidence type="ECO:0000256" key="2">
    <source>
        <dbReference type="ARBA" id="ARBA00004613"/>
    </source>
</evidence>
<gene>
    <name evidence="18" type="ORF">PG999_004944</name>
</gene>
<dbReference type="GO" id="GO:0046872">
    <property type="term" value="F:metal ion binding"/>
    <property type="evidence" value="ECO:0007669"/>
    <property type="project" value="UniProtKB-KW"/>
</dbReference>
<sequence length="325" mass="34894">MSPFNSIHLLAALVSSAAVPFVSAHSFVTNINIEGRSYQGFRPMPGSQNPALLTAWSTTASDQGYVNQTSYQGPDIICHRGAANGHGHAPVKAGGQIHVQWNGWPQNHRGPVLDYLADCGKSGCETVDKTQLQFFKISQAGLVKPASKQRDYSGEPSFGSWASDQLIANNNSWVVEIPPRIKPGFYVLRTEIIALHNATYSDGAQNYPQCFNIEIQGSGDEVPAGTPGESLYKASDPGVQLNITTGVQNYPIPGPTLISDAVTASLNHPVPTASGTPITVEELVRKTPAPRDGGIAMATGAAVANNAKRHPRHMDRRWYHQGQGY</sequence>
<dbReference type="EC" id="1.14.99.56" evidence="15"/>
<name>A0AAW0R0Q0_9PEZI</name>
<dbReference type="Proteomes" id="UP001392437">
    <property type="component" value="Unassembled WGS sequence"/>
</dbReference>
<comment type="similarity">
    <text evidence="13">Belongs to the polysaccharide monooxygenase AA9 family.</text>
</comment>
<dbReference type="GO" id="GO:0004497">
    <property type="term" value="F:monooxygenase activity"/>
    <property type="evidence" value="ECO:0007669"/>
    <property type="project" value="UniProtKB-KW"/>
</dbReference>
<keyword evidence="9" id="KW-0503">Monooxygenase</keyword>
<evidence type="ECO:0000313" key="19">
    <source>
        <dbReference type="Proteomes" id="UP001392437"/>
    </source>
</evidence>
<keyword evidence="12" id="KW-0624">Polysaccharide degradation</keyword>
<accession>A0AAW0R0Q0</accession>
<organism evidence="18 19">
    <name type="scientific">Apiospora kogelbergensis</name>
    <dbReference type="NCBI Taxonomy" id="1337665"/>
    <lineage>
        <taxon>Eukaryota</taxon>
        <taxon>Fungi</taxon>
        <taxon>Dikarya</taxon>
        <taxon>Ascomycota</taxon>
        <taxon>Pezizomycotina</taxon>
        <taxon>Sordariomycetes</taxon>
        <taxon>Xylariomycetidae</taxon>
        <taxon>Amphisphaeriales</taxon>
        <taxon>Apiosporaceae</taxon>
        <taxon>Apiospora</taxon>
    </lineage>
</organism>
<feature type="domain" description="Auxiliary Activity family 9 catalytic" evidence="17">
    <location>
        <begin position="25"/>
        <end position="246"/>
    </location>
</feature>
<evidence type="ECO:0000256" key="4">
    <source>
        <dbReference type="ARBA" id="ARBA00022723"/>
    </source>
</evidence>
<reference evidence="18 19" key="1">
    <citation type="submission" date="2023-01" db="EMBL/GenBank/DDBJ databases">
        <title>Analysis of 21 Apiospora genomes using comparative genomics revels a genus with tremendous synthesis potential of carbohydrate active enzymes and secondary metabolites.</title>
        <authorList>
            <person name="Sorensen T."/>
        </authorList>
    </citation>
    <scope>NUCLEOTIDE SEQUENCE [LARGE SCALE GENOMIC DNA]</scope>
    <source>
        <strain evidence="18 19">CBS 117206</strain>
    </source>
</reference>
<evidence type="ECO:0000256" key="5">
    <source>
        <dbReference type="ARBA" id="ARBA00022729"/>
    </source>
</evidence>
<dbReference type="CDD" id="cd21175">
    <property type="entry name" value="LPMO_AA9"/>
    <property type="match status" value="1"/>
</dbReference>
<evidence type="ECO:0000256" key="7">
    <source>
        <dbReference type="ARBA" id="ARBA00023002"/>
    </source>
</evidence>
<evidence type="ECO:0000256" key="6">
    <source>
        <dbReference type="ARBA" id="ARBA00023001"/>
    </source>
</evidence>
<dbReference type="Gene3D" id="2.70.50.70">
    <property type="match status" value="1"/>
</dbReference>
<keyword evidence="6" id="KW-0136">Cellulose degradation</keyword>
<evidence type="ECO:0000256" key="14">
    <source>
        <dbReference type="ARBA" id="ARBA00045077"/>
    </source>
</evidence>
<comment type="subcellular location">
    <subcellularLocation>
        <location evidence="2">Secreted</location>
    </subcellularLocation>
</comment>
<keyword evidence="11" id="KW-0119">Carbohydrate metabolism</keyword>
<feature type="signal peptide" evidence="16">
    <location>
        <begin position="1"/>
        <end position="24"/>
    </location>
</feature>
<evidence type="ECO:0000259" key="17">
    <source>
        <dbReference type="Pfam" id="PF03443"/>
    </source>
</evidence>
<comment type="cofactor">
    <cofactor evidence="1">
        <name>Cu(2+)</name>
        <dbReference type="ChEBI" id="CHEBI:29036"/>
    </cofactor>
</comment>
<keyword evidence="8" id="KW-0186">Copper</keyword>
<dbReference type="PANTHER" id="PTHR33353:SF36">
    <property type="entry name" value="ENDO-BETA-1,4-GLUCANASE D"/>
    <property type="match status" value="1"/>
</dbReference>
<dbReference type="Pfam" id="PF03443">
    <property type="entry name" value="AA9"/>
    <property type="match status" value="1"/>
</dbReference>
<comment type="caution">
    <text evidence="18">The sequence shown here is derived from an EMBL/GenBank/DDBJ whole genome shotgun (WGS) entry which is preliminary data.</text>
</comment>
<feature type="chain" id="PRO_5043810663" description="lytic cellulose monooxygenase (C4-dehydrogenating)" evidence="16">
    <location>
        <begin position="25"/>
        <end position="325"/>
    </location>
</feature>
<evidence type="ECO:0000256" key="11">
    <source>
        <dbReference type="ARBA" id="ARBA00023277"/>
    </source>
</evidence>
<evidence type="ECO:0000256" key="3">
    <source>
        <dbReference type="ARBA" id="ARBA00022525"/>
    </source>
</evidence>
<dbReference type="GO" id="GO:0005576">
    <property type="term" value="C:extracellular region"/>
    <property type="evidence" value="ECO:0007669"/>
    <property type="project" value="UniProtKB-SubCell"/>
</dbReference>
<evidence type="ECO:0000256" key="1">
    <source>
        <dbReference type="ARBA" id="ARBA00001973"/>
    </source>
</evidence>
<dbReference type="AlphaFoldDB" id="A0AAW0R0Q0"/>
<dbReference type="InterPro" id="IPR005103">
    <property type="entry name" value="AA9_LPMO"/>
</dbReference>
<dbReference type="PANTHER" id="PTHR33353">
    <property type="entry name" value="PUTATIVE (AFU_ORTHOLOGUE AFUA_1G12560)-RELATED"/>
    <property type="match status" value="1"/>
</dbReference>
<dbReference type="GO" id="GO:0030245">
    <property type="term" value="P:cellulose catabolic process"/>
    <property type="evidence" value="ECO:0007669"/>
    <property type="project" value="UniProtKB-KW"/>
</dbReference>
<evidence type="ECO:0000256" key="13">
    <source>
        <dbReference type="ARBA" id="ARBA00044502"/>
    </source>
</evidence>
<evidence type="ECO:0000256" key="10">
    <source>
        <dbReference type="ARBA" id="ARBA00023157"/>
    </source>
</evidence>